<feature type="compositionally biased region" description="Polar residues" evidence="2">
    <location>
        <begin position="43"/>
        <end position="53"/>
    </location>
</feature>
<accession>A0ABD3PE25</accession>
<name>A0ABD3PE25_9STRA</name>
<evidence type="ECO:0000313" key="3">
    <source>
        <dbReference type="EMBL" id="KAL3786056.1"/>
    </source>
</evidence>
<proteinExistence type="predicted"/>
<comment type="caution">
    <text evidence="3">The sequence shown here is derived from an EMBL/GenBank/DDBJ whole genome shotgun (WGS) entry which is preliminary data.</text>
</comment>
<evidence type="ECO:0000256" key="1">
    <source>
        <dbReference type="SAM" id="Coils"/>
    </source>
</evidence>
<feature type="region of interest" description="Disordered" evidence="2">
    <location>
        <begin position="456"/>
        <end position="478"/>
    </location>
</feature>
<feature type="region of interest" description="Disordered" evidence="2">
    <location>
        <begin position="43"/>
        <end position="78"/>
    </location>
</feature>
<keyword evidence="1" id="KW-0175">Coiled coil</keyword>
<organism evidence="3 4">
    <name type="scientific">Cyclotella cryptica</name>
    <dbReference type="NCBI Taxonomy" id="29204"/>
    <lineage>
        <taxon>Eukaryota</taxon>
        <taxon>Sar</taxon>
        <taxon>Stramenopiles</taxon>
        <taxon>Ochrophyta</taxon>
        <taxon>Bacillariophyta</taxon>
        <taxon>Coscinodiscophyceae</taxon>
        <taxon>Thalassiosirophycidae</taxon>
        <taxon>Stephanodiscales</taxon>
        <taxon>Stephanodiscaceae</taxon>
        <taxon>Cyclotella</taxon>
    </lineage>
</organism>
<keyword evidence="4" id="KW-1185">Reference proteome</keyword>
<dbReference type="EMBL" id="JABMIG020000203">
    <property type="protein sequence ID" value="KAL3786056.1"/>
    <property type="molecule type" value="Genomic_DNA"/>
</dbReference>
<feature type="compositionally biased region" description="Polar residues" evidence="2">
    <location>
        <begin position="61"/>
        <end position="74"/>
    </location>
</feature>
<feature type="region of interest" description="Disordered" evidence="2">
    <location>
        <begin position="1"/>
        <end position="26"/>
    </location>
</feature>
<sequence>MPLPAIHFTPSQQPGQPKLEDKTLADNSYGDLDGILSMLRGSSFSERTAASKNQHGDSEETPNYVSRKSPNSNDGRMVKFDPVVDKVGQDRNLEEPHVSQQIKLRDKVADLRKINDGTTLRDGSINKINPSRKVKASAEDEYSVAGALMQQGATPIHMEGKQKNSEVTIESYEDLVHRILSSQLTIQEICIGIKELQTSVAASSTKGNETSKSIEQLIKDVAKSHDELKLVTEGMRLSNAEDKEKNFQLQVRVRTITFLRFQSTEGFWLEFIILHVKVCAENERNVFMEQLSKEKSQLAERWDSYEKSAALLCAQRKELEMEREAILIEKEKILKEQTKFQQNEALFEQRKIAANEEGDIAAARIATMNEMDAKLQAETKKLLELSDFVARKDAHASQKLAEADALYREAEEHEAINKSAAEVIEHKERQLAEDRYLLIQERVSILKEKASNRFVTPKGHQRLNNTGTERDSEFHGHSSTISDDLLFKRRLSLVKSQLNRLRKE</sequence>
<gene>
    <name evidence="3" type="ORF">HJC23_003904</name>
</gene>
<evidence type="ECO:0000313" key="4">
    <source>
        <dbReference type="Proteomes" id="UP001516023"/>
    </source>
</evidence>
<dbReference type="Proteomes" id="UP001516023">
    <property type="component" value="Unassembled WGS sequence"/>
</dbReference>
<protein>
    <submittedName>
        <fullName evidence="3">Uncharacterized protein</fullName>
    </submittedName>
</protein>
<feature type="coiled-coil region" evidence="1">
    <location>
        <begin position="288"/>
        <end position="336"/>
    </location>
</feature>
<reference evidence="3 4" key="1">
    <citation type="journal article" date="2020" name="G3 (Bethesda)">
        <title>Improved Reference Genome for Cyclotella cryptica CCMP332, a Model for Cell Wall Morphogenesis, Salinity Adaptation, and Lipid Production in Diatoms (Bacillariophyta).</title>
        <authorList>
            <person name="Roberts W.R."/>
            <person name="Downey K.M."/>
            <person name="Ruck E.C."/>
            <person name="Traller J.C."/>
            <person name="Alverson A.J."/>
        </authorList>
    </citation>
    <scope>NUCLEOTIDE SEQUENCE [LARGE SCALE GENOMIC DNA]</scope>
    <source>
        <strain evidence="3 4">CCMP332</strain>
    </source>
</reference>
<dbReference type="AlphaFoldDB" id="A0ABD3PE25"/>
<evidence type="ECO:0000256" key="2">
    <source>
        <dbReference type="SAM" id="MobiDB-lite"/>
    </source>
</evidence>